<dbReference type="Pfam" id="PF04073">
    <property type="entry name" value="tRNA_edit"/>
    <property type="match status" value="1"/>
</dbReference>
<proteinExistence type="predicted"/>
<evidence type="ECO:0000313" key="8">
    <source>
        <dbReference type="Proteomes" id="UP001212803"/>
    </source>
</evidence>
<dbReference type="InterPro" id="IPR007214">
    <property type="entry name" value="YbaK/aa-tRNA-synth-assoc-dom"/>
</dbReference>
<evidence type="ECO:0000256" key="2">
    <source>
        <dbReference type="ARBA" id="ARBA00022692"/>
    </source>
</evidence>
<evidence type="ECO:0000259" key="6">
    <source>
        <dbReference type="Pfam" id="PF04073"/>
    </source>
</evidence>
<gene>
    <name evidence="7" type="ORF">O0235_02540</name>
</gene>
<dbReference type="InterPro" id="IPR000537">
    <property type="entry name" value="UbiA_prenyltransferase"/>
</dbReference>
<comment type="subcellular location">
    <subcellularLocation>
        <location evidence="1">Membrane</location>
        <topology evidence="1">Multi-pass membrane protein</topology>
    </subcellularLocation>
</comment>
<evidence type="ECO:0000313" key="7">
    <source>
        <dbReference type="EMBL" id="WBL36465.1"/>
    </source>
</evidence>
<sequence length="294" mass="30700">MTPPERVAAALRALGLPGEVRVFEASTATAEEAAAAVGCEAGQIVKTLFFLADGRPTMVLAAGDRQVDTGALAQILGVGRKRLKMGSPEEVRAHTGYEVGGVAPVGWPAGADVVVDDSLRRFETVWAAAGRRTRCSKPTSSGSRRRSAGSGRASAGSANERGGTGRTGRGPHAPAHGDAAVPVAEERRRLCGVRVQRGEAWTPGDPESWWPLLWRSLVLFGMWCLAASATYLLNDVRDREADRLHPRKRLRPIASGRVNTGTALAAAGVLTAASVPGAFALDPVAGLVLGATSR</sequence>
<keyword evidence="4" id="KW-0472">Membrane</keyword>
<dbReference type="Pfam" id="PF01040">
    <property type="entry name" value="UbiA"/>
    <property type="match status" value="1"/>
</dbReference>
<dbReference type="InterPro" id="IPR044878">
    <property type="entry name" value="UbiA_sf"/>
</dbReference>
<reference evidence="7 8" key="1">
    <citation type="journal article" date="2023" name="ISME J.">
        <title>Thermophilic Dehalococcoidia with unusual traits shed light on an unexpected past.</title>
        <authorList>
            <person name="Palmer M."/>
            <person name="Covington J.K."/>
            <person name="Zhou E.M."/>
            <person name="Thomas S.C."/>
            <person name="Habib N."/>
            <person name="Seymour C.O."/>
            <person name="Lai D."/>
            <person name="Johnston J."/>
            <person name="Hashimi A."/>
            <person name="Jiao J.Y."/>
            <person name="Muok A.R."/>
            <person name="Liu L."/>
            <person name="Xian W.D."/>
            <person name="Zhi X.Y."/>
            <person name="Li M.M."/>
            <person name="Silva L.P."/>
            <person name="Bowen B.P."/>
            <person name="Louie K."/>
            <person name="Briegel A."/>
            <person name="Pett-Ridge J."/>
            <person name="Weber P.K."/>
            <person name="Tocheva E.I."/>
            <person name="Woyke T."/>
            <person name="Northen T.R."/>
            <person name="Mayali X."/>
            <person name="Li W.J."/>
            <person name="Hedlund B.P."/>
        </authorList>
    </citation>
    <scope>NUCLEOTIDE SEQUENCE [LARGE SCALE GENOMIC DNA]</scope>
    <source>
        <strain evidence="7 8">YIM 72310</strain>
    </source>
</reference>
<keyword evidence="8" id="KW-1185">Reference proteome</keyword>
<dbReference type="Gene3D" id="1.10.357.140">
    <property type="entry name" value="UbiA prenyltransferase"/>
    <property type="match status" value="1"/>
</dbReference>
<dbReference type="Proteomes" id="UP001212803">
    <property type="component" value="Chromosome"/>
</dbReference>
<evidence type="ECO:0000256" key="3">
    <source>
        <dbReference type="ARBA" id="ARBA00022989"/>
    </source>
</evidence>
<accession>A0ABY7M7R9</accession>
<keyword evidence="3" id="KW-1133">Transmembrane helix</keyword>
<feature type="domain" description="YbaK/aminoacyl-tRNA synthetase-associated" evidence="6">
    <location>
        <begin position="26"/>
        <end position="134"/>
    </location>
</feature>
<name>A0ABY7M7R9_9CHLR</name>
<dbReference type="SUPFAM" id="SSF55826">
    <property type="entry name" value="YbaK/ProRS associated domain"/>
    <property type="match status" value="1"/>
</dbReference>
<feature type="compositionally biased region" description="Low complexity" evidence="5">
    <location>
        <begin position="148"/>
        <end position="158"/>
    </location>
</feature>
<dbReference type="InterPro" id="IPR036754">
    <property type="entry name" value="YbaK/aa-tRNA-synt-asso_dom_sf"/>
</dbReference>
<evidence type="ECO:0000256" key="1">
    <source>
        <dbReference type="ARBA" id="ARBA00004141"/>
    </source>
</evidence>
<evidence type="ECO:0000256" key="5">
    <source>
        <dbReference type="SAM" id="MobiDB-lite"/>
    </source>
</evidence>
<dbReference type="EMBL" id="CP115149">
    <property type="protein sequence ID" value="WBL36465.1"/>
    <property type="molecule type" value="Genomic_DNA"/>
</dbReference>
<evidence type="ECO:0000256" key="4">
    <source>
        <dbReference type="ARBA" id="ARBA00023136"/>
    </source>
</evidence>
<keyword evidence="2" id="KW-0812">Transmembrane</keyword>
<dbReference type="PANTHER" id="PTHR30411">
    <property type="entry name" value="CYTOPLASMIC PROTEIN"/>
    <property type="match status" value="1"/>
</dbReference>
<organism evidence="7 8">
    <name type="scientific">Tepidiforma flava</name>
    <dbReference type="NCBI Taxonomy" id="3004094"/>
    <lineage>
        <taxon>Bacteria</taxon>
        <taxon>Bacillati</taxon>
        <taxon>Chloroflexota</taxon>
        <taxon>Tepidiformia</taxon>
        <taxon>Tepidiformales</taxon>
        <taxon>Tepidiformaceae</taxon>
        <taxon>Tepidiforma</taxon>
    </lineage>
</organism>
<dbReference type="PANTHER" id="PTHR30411:SF1">
    <property type="entry name" value="CYTOPLASMIC PROTEIN"/>
    <property type="match status" value="1"/>
</dbReference>
<dbReference type="RefSeq" id="WP_270056989.1">
    <property type="nucleotide sequence ID" value="NZ_CP115149.1"/>
</dbReference>
<dbReference type="Gene3D" id="3.90.960.10">
    <property type="entry name" value="YbaK/aminoacyl-tRNA synthetase-associated domain"/>
    <property type="match status" value="1"/>
</dbReference>
<dbReference type="CDD" id="cd04333">
    <property type="entry name" value="ProX_deacylase"/>
    <property type="match status" value="1"/>
</dbReference>
<feature type="region of interest" description="Disordered" evidence="5">
    <location>
        <begin position="133"/>
        <end position="180"/>
    </location>
</feature>
<protein>
    <submittedName>
        <fullName evidence="7">UbiA family prenyltransferase</fullName>
    </submittedName>
</protein>